<evidence type="ECO:0000256" key="1">
    <source>
        <dbReference type="ARBA" id="ARBA00004496"/>
    </source>
</evidence>
<comment type="similarity">
    <text evidence="2">Belongs to the TsaE family.</text>
</comment>
<evidence type="ECO:0000256" key="3">
    <source>
        <dbReference type="ARBA" id="ARBA00019010"/>
    </source>
</evidence>
<organism evidence="12 13">
    <name type="scientific">Dactylosporangium roseum</name>
    <dbReference type="NCBI Taxonomy" id="47989"/>
    <lineage>
        <taxon>Bacteria</taxon>
        <taxon>Bacillati</taxon>
        <taxon>Actinomycetota</taxon>
        <taxon>Actinomycetes</taxon>
        <taxon>Micromonosporales</taxon>
        <taxon>Micromonosporaceae</taxon>
        <taxon>Dactylosporangium</taxon>
    </lineage>
</organism>
<evidence type="ECO:0000256" key="8">
    <source>
        <dbReference type="ARBA" id="ARBA00022840"/>
    </source>
</evidence>
<evidence type="ECO:0000256" key="2">
    <source>
        <dbReference type="ARBA" id="ARBA00007599"/>
    </source>
</evidence>
<keyword evidence="5" id="KW-0819">tRNA processing</keyword>
<keyword evidence="8" id="KW-0067">ATP-binding</keyword>
<name>A0ABY5Z2Z1_9ACTN</name>
<comment type="subcellular location">
    <subcellularLocation>
        <location evidence="1">Cytoplasm</location>
    </subcellularLocation>
</comment>
<keyword evidence="4" id="KW-0963">Cytoplasm</keyword>
<sequence length="161" mass="17040">MSRILSTVDDTRAFGRELAAVLRAGDLVVLTGPLGAGKTALAQGVGAGLHVRGDVTSPTFVIARVHQPDTAGGGKVPMVHVDTYRLGGVRDPLGEVDALDLDATLEDSVTLVEWGEGLVERLSDEHLEVRLDRRDDDARVVALIPRGGDWDVRLAGLGARC</sequence>
<evidence type="ECO:0000256" key="4">
    <source>
        <dbReference type="ARBA" id="ARBA00022490"/>
    </source>
</evidence>
<evidence type="ECO:0000313" key="13">
    <source>
        <dbReference type="Proteomes" id="UP001058271"/>
    </source>
</evidence>
<dbReference type="NCBIfam" id="TIGR00150">
    <property type="entry name" value="T6A_YjeE"/>
    <property type="match status" value="1"/>
</dbReference>
<evidence type="ECO:0000256" key="6">
    <source>
        <dbReference type="ARBA" id="ARBA00022723"/>
    </source>
</evidence>
<dbReference type="PANTHER" id="PTHR33540:SF2">
    <property type="entry name" value="TRNA THREONYLCARBAMOYLADENOSINE BIOSYNTHESIS PROTEIN TSAE"/>
    <property type="match status" value="1"/>
</dbReference>
<dbReference type="SUPFAM" id="SSF52540">
    <property type="entry name" value="P-loop containing nucleoside triphosphate hydrolases"/>
    <property type="match status" value="1"/>
</dbReference>
<dbReference type="EMBL" id="CP073721">
    <property type="protein sequence ID" value="UWZ36019.1"/>
    <property type="molecule type" value="Genomic_DNA"/>
</dbReference>
<dbReference type="PANTHER" id="PTHR33540">
    <property type="entry name" value="TRNA THREONYLCARBAMOYLADENOSINE BIOSYNTHESIS PROTEIN TSAE"/>
    <property type="match status" value="1"/>
</dbReference>
<evidence type="ECO:0000256" key="11">
    <source>
        <dbReference type="ARBA" id="ARBA00032441"/>
    </source>
</evidence>
<reference evidence="12" key="1">
    <citation type="submission" date="2021-04" db="EMBL/GenBank/DDBJ databases">
        <title>Biosynthetic gene clusters of Dactylosporangioum roseum.</title>
        <authorList>
            <person name="Hartkoorn R.C."/>
            <person name="Beaudoing E."/>
            <person name="Hot D."/>
            <person name="Moureu S."/>
        </authorList>
    </citation>
    <scope>NUCLEOTIDE SEQUENCE</scope>
    <source>
        <strain evidence="12">NRRL B-16295</strain>
    </source>
</reference>
<keyword evidence="6" id="KW-0479">Metal-binding</keyword>
<comment type="function">
    <text evidence="10">Required for the formation of a threonylcarbamoyl group on adenosine at position 37 (t(6)A37) in tRNAs that read codons beginning with adenine. Is involved in the transfer of the threonylcarbamoyl moiety of threonylcarbamoyl-AMP (TC-AMP) to the N6 group of A37, together with TsaD and TsaB. TsaE seems to play an indirect role in the t(6)A biosynthesis pathway, possibly in regulating the core enzymatic function of TsaD.</text>
</comment>
<gene>
    <name evidence="12" type="primary">tsaE</name>
    <name evidence="12" type="ORF">Drose_33915</name>
</gene>
<dbReference type="Pfam" id="PF02367">
    <property type="entry name" value="TsaE"/>
    <property type="match status" value="1"/>
</dbReference>
<proteinExistence type="inferred from homology"/>
<evidence type="ECO:0000256" key="5">
    <source>
        <dbReference type="ARBA" id="ARBA00022694"/>
    </source>
</evidence>
<dbReference type="Proteomes" id="UP001058271">
    <property type="component" value="Chromosome"/>
</dbReference>
<keyword evidence="13" id="KW-1185">Reference proteome</keyword>
<dbReference type="InterPro" id="IPR003442">
    <property type="entry name" value="T6A_TsaE"/>
</dbReference>
<dbReference type="Gene3D" id="3.40.50.300">
    <property type="entry name" value="P-loop containing nucleotide triphosphate hydrolases"/>
    <property type="match status" value="1"/>
</dbReference>
<protein>
    <recommendedName>
        <fullName evidence="3">tRNA threonylcarbamoyladenosine biosynthesis protein TsaE</fullName>
    </recommendedName>
    <alternativeName>
        <fullName evidence="11">t(6)A37 threonylcarbamoyladenosine biosynthesis protein TsaE</fullName>
    </alternativeName>
</protein>
<keyword evidence="7" id="KW-0547">Nucleotide-binding</keyword>
<evidence type="ECO:0000256" key="9">
    <source>
        <dbReference type="ARBA" id="ARBA00022842"/>
    </source>
</evidence>
<dbReference type="InterPro" id="IPR027417">
    <property type="entry name" value="P-loop_NTPase"/>
</dbReference>
<accession>A0ABY5Z2Z1</accession>
<evidence type="ECO:0000256" key="10">
    <source>
        <dbReference type="ARBA" id="ARBA00024908"/>
    </source>
</evidence>
<keyword evidence="9" id="KW-0460">Magnesium</keyword>
<evidence type="ECO:0000313" key="12">
    <source>
        <dbReference type="EMBL" id="UWZ36019.1"/>
    </source>
</evidence>
<evidence type="ECO:0000256" key="7">
    <source>
        <dbReference type="ARBA" id="ARBA00022741"/>
    </source>
</evidence>